<reference evidence="18 19" key="1">
    <citation type="submission" date="2017-02" db="EMBL/GenBank/DDBJ databases">
        <authorList>
            <person name="Peterson S.W."/>
        </authorList>
    </citation>
    <scope>NUCLEOTIDE SEQUENCE [LARGE SCALE GENOMIC DNA]</scope>
    <source>
        <strain evidence="18 19">CECT 9189</strain>
    </source>
</reference>
<comment type="subcellular location">
    <subcellularLocation>
        <location evidence="3 16">Cell inner membrane</location>
    </subcellularLocation>
</comment>
<dbReference type="InterPro" id="IPR027417">
    <property type="entry name" value="P-loop_NTPase"/>
</dbReference>
<evidence type="ECO:0000256" key="11">
    <source>
        <dbReference type="ARBA" id="ARBA00022840"/>
    </source>
</evidence>
<dbReference type="SUPFAM" id="SSF160246">
    <property type="entry name" value="EspE N-terminal domain-like"/>
    <property type="match status" value="1"/>
</dbReference>
<evidence type="ECO:0000256" key="13">
    <source>
        <dbReference type="ARBA" id="ARBA00022967"/>
    </source>
</evidence>
<protein>
    <recommendedName>
        <fullName evidence="16">Type II secretion system protein E</fullName>
        <shortName evidence="16">T2SS protein E</shortName>
    </recommendedName>
    <alternativeName>
        <fullName evidence="16">Type II traffic warden ATPase</fullName>
    </alternativeName>
</protein>
<dbReference type="InterPro" id="IPR001482">
    <property type="entry name" value="T2SS/T4SS_dom"/>
</dbReference>
<dbReference type="GO" id="GO:0015627">
    <property type="term" value="C:type II protein secretion system complex"/>
    <property type="evidence" value="ECO:0007669"/>
    <property type="project" value="UniProtKB-UniRule"/>
</dbReference>
<evidence type="ECO:0000256" key="2">
    <source>
        <dbReference type="ARBA" id="ARBA00003288"/>
    </source>
</evidence>
<dbReference type="EMBL" id="FUWP01000016">
    <property type="protein sequence ID" value="SKA46808.1"/>
    <property type="molecule type" value="Genomic_DNA"/>
</dbReference>
<evidence type="ECO:0000256" key="14">
    <source>
        <dbReference type="ARBA" id="ARBA00023136"/>
    </source>
</evidence>
<dbReference type="OrthoDB" id="9804785at2"/>
<evidence type="ECO:0000256" key="4">
    <source>
        <dbReference type="ARBA" id="ARBA00006611"/>
    </source>
</evidence>
<dbReference type="NCBIfam" id="TIGR02533">
    <property type="entry name" value="type_II_gspE"/>
    <property type="match status" value="1"/>
</dbReference>
<evidence type="ECO:0000256" key="12">
    <source>
        <dbReference type="ARBA" id="ARBA00022927"/>
    </source>
</evidence>
<sequence length="500" mass="55699">MADESLALETAVLFRLPFSFAKRHHVVIEANQQGWQLYYCGQLSAIVLAEVRRVVGEGFYPIALSESQFEQKLTDAYQRDSSEARQLMEDLGSDSDDFFSLAEDLPETEDLLESEDDAPIIKLINAMLAEAIKEGASDIHIETFEKVLSIRFRVDGMLREVLQPSRKLAPLLVSRIKVMAKLDIAEKRIPQDGRISLRIGGRAVDVRVSTMPSSHGERVVLRLLDKNATRLDLHSLGMTATNHEAFRKLIDRPHGIILVTGPTGSGKSTTLYAGLQELNSAERNILTVEDPIEFDIDGIGQTQVNSKVDMTFARGLRAILRQDPDVVMIGEIRDLETAAIAVQASLTGHMVLSTLHTNTAVGAITRLRDMGIEPFLVSSSLLGVLAQRLVRTLCAECRQPYDADTEQKKLFRLTATDSLTLYRPCGCDKCNFKGYRGRTGIHELLQIDERVQELIHAEAGEQAIEKYVRQTTPSIRDDGLDKVRQGITTLEEVMRVTKES</sequence>
<keyword evidence="13" id="KW-1278">Translocase</keyword>
<keyword evidence="5 16" id="KW-0813">Transport</keyword>
<keyword evidence="14" id="KW-0472">Membrane</keyword>
<evidence type="ECO:0000256" key="16">
    <source>
        <dbReference type="RuleBase" id="RU366070"/>
    </source>
</evidence>
<evidence type="ECO:0000256" key="15">
    <source>
        <dbReference type="ARBA" id="ARBA00034006"/>
    </source>
</evidence>
<keyword evidence="7" id="KW-0997">Cell inner membrane</keyword>
<dbReference type="InterPro" id="IPR037257">
    <property type="entry name" value="T2SS_E_N_sf"/>
</dbReference>
<dbReference type="GO" id="GO:0046872">
    <property type="term" value="F:metal ion binding"/>
    <property type="evidence" value="ECO:0007669"/>
    <property type="project" value="UniProtKB-KW"/>
</dbReference>
<dbReference type="InterPro" id="IPR013369">
    <property type="entry name" value="T2SS_GspE"/>
</dbReference>
<dbReference type="InterPro" id="IPR054757">
    <property type="entry name" value="GSPE_N1E"/>
</dbReference>
<comment type="cofactor">
    <cofactor evidence="1">
        <name>Zn(2+)</name>
        <dbReference type="ChEBI" id="CHEBI:29105"/>
    </cofactor>
</comment>
<proteinExistence type="inferred from homology"/>
<keyword evidence="11 16" id="KW-0067">ATP-binding</keyword>
<dbReference type="GO" id="GO:0015628">
    <property type="term" value="P:protein secretion by the type II secretion system"/>
    <property type="evidence" value="ECO:0007669"/>
    <property type="project" value="UniProtKB-UniRule"/>
</dbReference>
<feature type="domain" description="Bacterial type II secretion system protein E" evidence="17">
    <location>
        <begin position="320"/>
        <end position="334"/>
    </location>
</feature>
<comment type="similarity">
    <text evidence="4 16">Belongs to the GSP E family.</text>
</comment>
<evidence type="ECO:0000313" key="19">
    <source>
        <dbReference type="Proteomes" id="UP000191116"/>
    </source>
</evidence>
<keyword evidence="8" id="KW-0479">Metal-binding</keyword>
<dbReference type="CDD" id="cd01129">
    <property type="entry name" value="PulE-GspE-like"/>
    <property type="match status" value="1"/>
</dbReference>
<evidence type="ECO:0000313" key="18">
    <source>
        <dbReference type="EMBL" id="SKA46808.1"/>
    </source>
</evidence>
<dbReference type="Pfam" id="PF22341">
    <property type="entry name" value="GSPE_N1E"/>
    <property type="match status" value="1"/>
</dbReference>
<dbReference type="AlphaFoldDB" id="A0A1T4U2T5"/>
<evidence type="ECO:0000256" key="9">
    <source>
        <dbReference type="ARBA" id="ARBA00022741"/>
    </source>
</evidence>
<evidence type="ECO:0000256" key="8">
    <source>
        <dbReference type="ARBA" id="ARBA00022723"/>
    </source>
</evidence>
<evidence type="ECO:0000256" key="3">
    <source>
        <dbReference type="ARBA" id="ARBA00004533"/>
    </source>
</evidence>
<name>A0A1T4U2T5_9GAMM</name>
<keyword evidence="6" id="KW-1003">Cell membrane</keyword>
<dbReference type="GO" id="GO:0008564">
    <property type="term" value="F:protein-exporting ATPase activity"/>
    <property type="evidence" value="ECO:0007669"/>
    <property type="project" value="UniProtKB-EC"/>
</dbReference>
<dbReference type="FunFam" id="3.40.50.300:FF:000398">
    <property type="entry name" value="Type IV pilus assembly ATPase PilB"/>
    <property type="match status" value="1"/>
</dbReference>
<organism evidence="18 19">
    <name type="scientific">Photobacterium toruni</name>
    <dbReference type="NCBI Taxonomy" id="1935446"/>
    <lineage>
        <taxon>Bacteria</taxon>
        <taxon>Pseudomonadati</taxon>
        <taxon>Pseudomonadota</taxon>
        <taxon>Gammaproteobacteria</taxon>
        <taxon>Vibrionales</taxon>
        <taxon>Vibrionaceae</taxon>
        <taxon>Photobacterium</taxon>
    </lineage>
</organism>
<dbReference type="Gene3D" id="3.40.50.300">
    <property type="entry name" value="P-loop containing nucleotide triphosphate hydrolases"/>
    <property type="match status" value="1"/>
</dbReference>
<dbReference type="GO" id="GO:0005524">
    <property type="term" value="F:ATP binding"/>
    <property type="evidence" value="ECO:0007669"/>
    <property type="project" value="UniProtKB-UniRule"/>
</dbReference>
<dbReference type="PANTHER" id="PTHR30258:SF27">
    <property type="entry name" value="BACTERIOPHAGE ADSORPTION PROTEIN B-RELATED"/>
    <property type="match status" value="1"/>
</dbReference>
<evidence type="ECO:0000256" key="1">
    <source>
        <dbReference type="ARBA" id="ARBA00001947"/>
    </source>
</evidence>
<dbReference type="Pfam" id="PF00437">
    <property type="entry name" value="T2SSE"/>
    <property type="match status" value="1"/>
</dbReference>
<keyword evidence="12 16" id="KW-0653">Protein transport</keyword>
<evidence type="ECO:0000256" key="10">
    <source>
        <dbReference type="ARBA" id="ARBA00022833"/>
    </source>
</evidence>
<dbReference type="Gene3D" id="3.30.450.90">
    <property type="match status" value="1"/>
</dbReference>
<keyword evidence="9 16" id="KW-0547">Nucleotide-binding</keyword>
<comment type="catalytic activity">
    <reaction evidence="15">
        <text>ATP + H2O + cellular proteinSide 1 = ADP + phosphate + cellular proteinSide 2.</text>
        <dbReference type="EC" id="7.4.2.8"/>
    </reaction>
</comment>
<keyword evidence="10" id="KW-0862">Zinc</keyword>
<dbReference type="GO" id="GO:0005886">
    <property type="term" value="C:plasma membrane"/>
    <property type="evidence" value="ECO:0007669"/>
    <property type="project" value="UniProtKB-SubCell"/>
</dbReference>
<dbReference type="SMART" id="SM00382">
    <property type="entry name" value="AAA"/>
    <property type="match status" value="1"/>
</dbReference>
<dbReference type="GO" id="GO:0016887">
    <property type="term" value="F:ATP hydrolysis activity"/>
    <property type="evidence" value="ECO:0007669"/>
    <property type="project" value="TreeGrafter"/>
</dbReference>
<evidence type="ECO:0000259" key="17">
    <source>
        <dbReference type="PROSITE" id="PS00662"/>
    </source>
</evidence>
<dbReference type="Proteomes" id="UP000191116">
    <property type="component" value="Unassembled WGS sequence"/>
</dbReference>
<dbReference type="RefSeq" id="WP_080175451.1">
    <property type="nucleotide sequence ID" value="NZ_AP024854.1"/>
</dbReference>
<gene>
    <name evidence="18" type="primary">epsE_3</name>
    <name evidence="18" type="ORF">CZ814_02670</name>
</gene>
<evidence type="ECO:0000256" key="7">
    <source>
        <dbReference type="ARBA" id="ARBA00022519"/>
    </source>
</evidence>
<dbReference type="PROSITE" id="PS00662">
    <property type="entry name" value="T2SP_E"/>
    <property type="match status" value="1"/>
</dbReference>
<dbReference type="SUPFAM" id="SSF52540">
    <property type="entry name" value="P-loop containing nucleoside triphosphate hydrolases"/>
    <property type="match status" value="1"/>
</dbReference>
<evidence type="ECO:0000256" key="5">
    <source>
        <dbReference type="ARBA" id="ARBA00022448"/>
    </source>
</evidence>
<accession>A0A1T4U2T5</accession>
<dbReference type="PANTHER" id="PTHR30258">
    <property type="entry name" value="TYPE II SECRETION SYSTEM PROTEIN GSPE-RELATED"/>
    <property type="match status" value="1"/>
</dbReference>
<dbReference type="InterPro" id="IPR003593">
    <property type="entry name" value="AAA+_ATPase"/>
</dbReference>
<evidence type="ECO:0000256" key="6">
    <source>
        <dbReference type="ARBA" id="ARBA00022475"/>
    </source>
</evidence>
<comment type="function">
    <text evidence="2 16">ATPase component of the type II secretion system required for the energy-dependent secretion of extracellular factors such as proteases and toxins from the periplasm. Acts as a molecular motor to provide the energy that is required for assembly of the pseudopilus and the extrusion of substrates generated in the cytoplasm.</text>
</comment>
<dbReference type="FunFam" id="3.30.450.90:FF:000001">
    <property type="entry name" value="Type II secretion system ATPase GspE"/>
    <property type="match status" value="1"/>
</dbReference>
<dbReference type="Gene3D" id="3.30.300.160">
    <property type="entry name" value="Type II secretion system, protein E, N-terminal domain"/>
    <property type="match status" value="1"/>
</dbReference>